<feature type="compositionally biased region" description="Polar residues" evidence="1">
    <location>
        <begin position="429"/>
        <end position="457"/>
    </location>
</feature>
<sequence length="522" mass="52871">MPRTAAPRTTNRTNRNARAVPTPAQTSPVLFRFPYLERHLDEADTEDEQPAQTPQSASPIPLAAELAASPVAIAPAVLQPEPISNPSSPATAANSVAASAESSSSSASELDSKPLEPQSEAKPSLTVETERTWWEHWSSGLVLIVLVIALVTASLIAFNDSGSSSAETLATEEPADPFDLSLSNTSLSNISIPAAVANSTSELAIQAPAATSDNNATSPASTSSAITANEEATVVASESPAEQLAVQPQTELAPASPAAQPPEASGLIPETLEFAGPEPAAPSASSVPPAEATLSLPEPALLAGASLQAPVGETTPPLFPQSNSTAAPPSGAAVPSAPTFPAASSSASTPVEAPGASPSLYDGARSDSQMSATTMNTNLPQPQPTANTVAEPAPPASSFANTPPASEAPIQTTAKPYVAQTPATFASGTPTAVQMSMASSQTQLPGTEQQQAPSSAATGYMPNAANPATATPPPPAMTEASPVASATPDMDAQAIIRAYQEFVQMQRAQAGTENRYQTAAPR</sequence>
<reference evidence="3 4" key="1">
    <citation type="submission" date="2019-02" db="EMBL/GenBank/DDBJ databases">
        <title>Deep-cultivation of Planctomycetes and their phenomic and genomic characterization uncovers novel biology.</title>
        <authorList>
            <person name="Wiegand S."/>
            <person name="Jogler M."/>
            <person name="Boedeker C."/>
            <person name="Pinto D."/>
            <person name="Vollmers J."/>
            <person name="Rivas-Marin E."/>
            <person name="Kohn T."/>
            <person name="Peeters S.H."/>
            <person name="Heuer A."/>
            <person name="Rast P."/>
            <person name="Oberbeckmann S."/>
            <person name="Bunk B."/>
            <person name="Jeske O."/>
            <person name="Meyerdierks A."/>
            <person name="Storesund J.E."/>
            <person name="Kallscheuer N."/>
            <person name="Luecker S."/>
            <person name="Lage O.M."/>
            <person name="Pohl T."/>
            <person name="Merkel B.J."/>
            <person name="Hornburger P."/>
            <person name="Mueller R.-W."/>
            <person name="Bruemmer F."/>
            <person name="Labrenz M."/>
            <person name="Spormann A.M."/>
            <person name="Op den Camp H."/>
            <person name="Overmann J."/>
            <person name="Amann R."/>
            <person name="Jetten M.S.M."/>
            <person name="Mascher T."/>
            <person name="Medema M.H."/>
            <person name="Devos D.P."/>
            <person name="Kaster A.-K."/>
            <person name="Ovreas L."/>
            <person name="Rohde M."/>
            <person name="Galperin M.Y."/>
            <person name="Jogler C."/>
        </authorList>
    </citation>
    <scope>NUCLEOTIDE SEQUENCE [LARGE SCALE GENOMIC DNA]</scope>
    <source>
        <strain evidence="3 4">Q31a</strain>
    </source>
</reference>
<dbReference type="Proteomes" id="UP000318017">
    <property type="component" value="Chromosome"/>
</dbReference>
<name>A0A518GG07_9BACT</name>
<keyword evidence="2" id="KW-0472">Membrane</keyword>
<proteinExistence type="predicted"/>
<feature type="transmembrane region" description="Helical" evidence="2">
    <location>
        <begin position="140"/>
        <end position="158"/>
    </location>
</feature>
<dbReference type="KEGG" id="ahel:Q31a_58990"/>
<accession>A0A518GG07</accession>
<feature type="compositionally biased region" description="Low complexity" evidence="1">
    <location>
        <begin position="253"/>
        <end position="265"/>
    </location>
</feature>
<feature type="compositionally biased region" description="Polar residues" evidence="1">
    <location>
        <begin position="366"/>
        <end position="388"/>
    </location>
</feature>
<keyword evidence="4" id="KW-1185">Reference proteome</keyword>
<feature type="compositionally biased region" description="Low complexity" evidence="1">
    <location>
        <begin position="324"/>
        <end position="354"/>
    </location>
</feature>
<dbReference type="RefSeq" id="WP_145085018.1">
    <property type="nucleotide sequence ID" value="NZ_CP036298.1"/>
</dbReference>
<feature type="region of interest" description="Disordered" evidence="1">
    <location>
        <begin position="429"/>
        <end position="489"/>
    </location>
</feature>
<feature type="compositionally biased region" description="Polar residues" evidence="1">
    <location>
        <begin position="398"/>
        <end position="408"/>
    </location>
</feature>
<feature type="compositionally biased region" description="Low complexity" evidence="1">
    <location>
        <begin position="1"/>
        <end position="22"/>
    </location>
</feature>
<feature type="region of interest" description="Disordered" evidence="1">
    <location>
        <begin position="84"/>
        <end position="126"/>
    </location>
</feature>
<organism evidence="3 4">
    <name type="scientific">Aureliella helgolandensis</name>
    <dbReference type="NCBI Taxonomy" id="2527968"/>
    <lineage>
        <taxon>Bacteria</taxon>
        <taxon>Pseudomonadati</taxon>
        <taxon>Planctomycetota</taxon>
        <taxon>Planctomycetia</taxon>
        <taxon>Pirellulales</taxon>
        <taxon>Pirellulaceae</taxon>
        <taxon>Aureliella</taxon>
    </lineage>
</organism>
<feature type="region of interest" description="Disordered" evidence="1">
    <location>
        <begin position="1"/>
        <end position="62"/>
    </location>
</feature>
<feature type="compositionally biased region" description="Low complexity" evidence="1">
    <location>
        <begin position="84"/>
        <end position="109"/>
    </location>
</feature>
<keyword evidence="2" id="KW-0812">Transmembrane</keyword>
<dbReference type="AlphaFoldDB" id="A0A518GG07"/>
<evidence type="ECO:0000313" key="4">
    <source>
        <dbReference type="Proteomes" id="UP000318017"/>
    </source>
</evidence>
<protein>
    <submittedName>
        <fullName evidence="3">Uncharacterized protein</fullName>
    </submittedName>
</protein>
<feature type="region of interest" description="Disordered" evidence="1">
    <location>
        <begin position="230"/>
        <end position="265"/>
    </location>
</feature>
<gene>
    <name evidence="3" type="ORF">Q31a_58990</name>
</gene>
<dbReference type="EMBL" id="CP036298">
    <property type="protein sequence ID" value="QDV27510.1"/>
    <property type="molecule type" value="Genomic_DNA"/>
</dbReference>
<evidence type="ECO:0000313" key="3">
    <source>
        <dbReference type="EMBL" id="QDV27510.1"/>
    </source>
</evidence>
<keyword evidence="2" id="KW-1133">Transmembrane helix</keyword>
<feature type="region of interest" description="Disordered" evidence="1">
    <location>
        <begin position="311"/>
        <end position="408"/>
    </location>
</feature>
<evidence type="ECO:0000256" key="1">
    <source>
        <dbReference type="SAM" id="MobiDB-lite"/>
    </source>
</evidence>
<evidence type="ECO:0000256" key="2">
    <source>
        <dbReference type="SAM" id="Phobius"/>
    </source>
</evidence>